<evidence type="ECO:0000256" key="10">
    <source>
        <dbReference type="ARBA" id="ARBA00023235"/>
    </source>
</evidence>
<reference evidence="15" key="1">
    <citation type="journal article" date="2019" name="Int. J. Syst. Evol. Microbiol.">
        <title>The Global Catalogue of Microorganisms (GCM) 10K type strain sequencing project: providing services to taxonomists for standard genome sequencing and annotation.</title>
        <authorList>
            <consortium name="The Broad Institute Genomics Platform"/>
            <consortium name="The Broad Institute Genome Sequencing Center for Infectious Disease"/>
            <person name="Wu L."/>
            <person name="Ma J."/>
        </authorList>
    </citation>
    <scope>NUCLEOTIDE SEQUENCE [LARGE SCALE GENOMIC DNA]</scope>
    <source>
        <strain evidence="15">CCM 7044</strain>
    </source>
</reference>
<dbReference type="Proteomes" id="UP001597479">
    <property type="component" value="Unassembled WGS sequence"/>
</dbReference>
<dbReference type="Pfam" id="PF13538">
    <property type="entry name" value="UvrD_C_2"/>
    <property type="match status" value="1"/>
</dbReference>
<dbReference type="InterPro" id="IPR049550">
    <property type="entry name" value="RecD_N"/>
</dbReference>
<dbReference type="InterPro" id="IPR050534">
    <property type="entry name" value="Coronavir_polyprotein_1ab"/>
</dbReference>
<dbReference type="Pfam" id="PF13245">
    <property type="entry name" value="AAA_19"/>
    <property type="match status" value="1"/>
</dbReference>
<accession>A0ABW5VY57</accession>
<keyword evidence="10 11" id="KW-0413">Isomerase</keyword>
<feature type="domain" description="RecBCD enzyme subunit RecD N-terminal" evidence="13">
    <location>
        <begin position="31"/>
        <end position="81"/>
    </location>
</feature>
<evidence type="ECO:0000313" key="14">
    <source>
        <dbReference type="EMBL" id="MFD2795248.1"/>
    </source>
</evidence>
<dbReference type="InterPro" id="IPR027785">
    <property type="entry name" value="UvrD-like_helicase_C"/>
</dbReference>
<dbReference type="EC" id="5.6.2.3" evidence="11"/>
<gene>
    <name evidence="11 14" type="primary">recD</name>
    <name evidence="14" type="ORF">ACFS27_16940</name>
</gene>
<dbReference type="SUPFAM" id="SSF52540">
    <property type="entry name" value="P-loop containing nucleoside triphosphate hydrolases"/>
    <property type="match status" value="2"/>
</dbReference>
<comment type="subunit">
    <text evidence="11">Heterotrimer of RecB, RecC and RecD. All subunits contribute to DNA-binding.</text>
</comment>
<name>A0ABW5VY57_9MICO</name>
<protein>
    <recommendedName>
        <fullName evidence="11">RecBCD enzyme subunit RecD</fullName>
        <ecNumber evidence="11">5.6.2.3</ecNumber>
    </recommendedName>
    <alternativeName>
        <fullName evidence="11">DNA 5'-3' helicase subunit RecD</fullName>
    </alternativeName>
    <alternativeName>
        <fullName evidence="11">Exonuclease V subunit RecD</fullName>
        <shortName evidence="11">ExoV subunit RecD</shortName>
    </alternativeName>
    <alternativeName>
        <fullName evidence="11">Helicase/nuclease RecBCD subunit RecD</fullName>
    </alternativeName>
</protein>
<evidence type="ECO:0000256" key="3">
    <source>
        <dbReference type="ARBA" id="ARBA00022763"/>
    </source>
</evidence>
<dbReference type="NCBIfam" id="TIGR01447">
    <property type="entry name" value="recD"/>
    <property type="match status" value="1"/>
</dbReference>
<dbReference type="EMBL" id="JBHUOG010000002">
    <property type="protein sequence ID" value="MFD2795248.1"/>
    <property type="molecule type" value="Genomic_DNA"/>
</dbReference>
<keyword evidence="2" id="KW-0547">Nucleotide-binding</keyword>
<dbReference type="HAMAP" id="MF_01487">
    <property type="entry name" value="RecD"/>
    <property type="match status" value="1"/>
</dbReference>
<dbReference type="InterPro" id="IPR027417">
    <property type="entry name" value="P-loop_NTPase"/>
</dbReference>
<feature type="domain" description="UvrD-like helicase C-terminal" evidence="12">
    <location>
        <begin position="540"/>
        <end position="587"/>
    </location>
</feature>
<evidence type="ECO:0000256" key="11">
    <source>
        <dbReference type="HAMAP-Rule" id="MF_01487"/>
    </source>
</evidence>
<dbReference type="RefSeq" id="WP_377185147.1">
    <property type="nucleotide sequence ID" value="NZ_JBHUOG010000002.1"/>
</dbReference>
<dbReference type="PANTHER" id="PTHR43788:SF6">
    <property type="entry name" value="DNA HELICASE B"/>
    <property type="match status" value="1"/>
</dbReference>
<comment type="catalytic activity">
    <reaction evidence="11">
        <text>ATP + H2O = ADP + phosphate + H(+)</text>
        <dbReference type="Rhea" id="RHEA:13065"/>
        <dbReference type="ChEBI" id="CHEBI:15377"/>
        <dbReference type="ChEBI" id="CHEBI:15378"/>
        <dbReference type="ChEBI" id="CHEBI:30616"/>
        <dbReference type="ChEBI" id="CHEBI:43474"/>
        <dbReference type="ChEBI" id="CHEBI:456216"/>
        <dbReference type="EC" id="5.6.2.3"/>
    </reaction>
</comment>
<dbReference type="GO" id="GO:0008854">
    <property type="term" value="F:exodeoxyribonuclease V activity"/>
    <property type="evidence" value="ECO:0007669"/>
    <property type="project" value="UniProtKB-EC"/>
</dbReference>
<evidence type="ECO:0000259" key="13">
    <source>
        <dbReference type="Pfam" id="PF21185"/>
    </source>
</evidence>
<evidence type="ECO:0000256" key="1">
    <source>
        <dbReference type="ARBA" id="ARBA00022722"/>
    </source>
</evidence>
<evidence type="ECO:0000256" key="5">
    <source>
        <dbReference type="ARBA" id="ARBA00022806"/>
    </source>
</evidence>
<dbReference type="InterPro" id="IPR041851">
    <property type="entry name" value="RecD_N_sf"/>
</dbReference>
<dbReference type="Gene3D" id="3.40.50.300">
    <property type="entry name" value="P-loop containing nucleotide triphosphate hydrolases"/>
    <property type="match status" value="3"/>
</dbReference>
<keyword evidence="7" id="KW-0067">ATP-binding</keyword>
<evidence type="ECO:0000259" key="12">
    <source>
        <dbReference type="Pfam" id="PF13538"/>
    </source>
</evidence>
<dbReference type="CDD" id="cd18809">
    <property type="entry name" value="SF1_C_RecD"/>
    <property type="match status" value="1"/>
</dbReference>
<dbReference type="CDD" id="cd17933">
    <property type="entry name" value="DEXSc_RecD-like"/>
    <property type="match status" value="1"/>
</dbReference>
<sequence>MTPAIERWTSDDPHDARLARGATGLLRTFNEAGVLTAADVHVARRTADVVGEDDETVRLAVALAVRAVRQGSVCVDLGSFGDGGGGGAVDAVGTGGAGTDDVPLPWPAAGGWLDRVAASPLAERSVVRADLGLLYLDRYWREEQQVHDDLVARLGAPAPAVDEPLLERSAARLFPGDAYAEQRAAALSTARRSTTVLTGGPGRGKTTTVAGLLALLAEQAEHSGGRRLRIALAAPTGKAAARLQEAVADALGARPEPGRPEFTADDRRRLSGLQAGTLHRLLGWRPGSSTRFRHDRVGRLPHDVVVVDETSMVSLTLMARLLEAVRPDARLVLVGDPDQLASVEAGAVLADLVTGLGERDGDVVAALVTDHRSESAAITRLAAAIQGGDPEAVLAVLAAGDGVVELVHPDDEAGLTGLQDELTRHALDVRGLALAGDAAGALAMAERHRLLCAHRAGPWGVAHWNRQVERWLGEASGAYLGAAAGAEWYPGRPVLITANDYGLGLFNGDTGVVVAEGERLRAHVGGASFAVSRLGDVETLHAMTVHKSQGSQAETVTVLLPDEAAPLLTRELFYTAVTRARRRVRVVGTPDAVRAAVERRARRATGLAARLRG</sequence>
<proteinExistence type="inferred from homology"/>
<keyword evidence="9 11" id="KW-0234">DNA repair</keyword>
<organism evidence="14 15">
    <name type="scientific">Promicromonospora vindobonensis</name>
    <dbReference type="NCBI Taxonomy" id="195748"/>
    <lineage>
        <taxon>Bacteria</taxon>
        <taxon>Bacillati</taxon>
        <taxon>Actinomycetota</taxon>
        <taxon>Actinomycetes</taxon>
        <taxon>Micrococcales</taxon>
        <taxon>Promicromonosporaceae</taxon>
        <taxon>Promicromonospora</taxon>
    </lineage>
</organism>
<keyword evidence="6 11" id="KW-0269">Exonuclease</keyword>
<dbReference type="Gene3D" id="1.10.10.1020">
    <property type="entry name" value="RecBCD complex, subunit RecD, N-terminal domain"/>
    <property type="match status" value="1"/>
</dbReference>
<keyword evidence="15" id="KW-1185">Reference proteome</keyword>
<comment type="function">
    <text evidence="11">A helicase/nuclease that prepares dsDNA breaks (DSB) for recombinational DNA repair. Binds to DSBs and unwinds DNA via a highly rapid and processive ATP-dependent bidirectional helicase activity. Unwinds dsDNA until it encounters a Chi (crossover hotspot instigator) sequence from the 3' direction. Cuts ssDNA a few nucleotides 3' to the Chi site. The properties and activities of the enzyme are changed at Chi. The Chi-altered holoenzyme produces a long 3'-ssDNA overhang and facilitates RecA-binding to the ssDNA for homologous DNA recombination and repair. Holoenzyme degrades any linearized DNA that is unable to undergo homologous recombination. In the holoenzyme this subunit has ssDNA-dependent ATPase and 5'-3' helicase activity. When added to pre-assembled RecBC greatly stimulates nuclease activity and augments holoenzyme processivity. Negatively regulates the RecA-loading ability of RecBCD.</text>
</comment>
<comment type="similarity">
    <text evidence="11">Belongs to the RecD family.</text>
</comment>
<evidence type="ECO:0000256" key="6">
    <source>
        <dbReference type="ARBA" id="ARBA00022839"/>
    </source>
</evidence>
<keyword evidence="8 11" id="KW-0238">DNA-binding</keyword>
<dbReference type="PANTHER" id="PTHR43788">
    <property type="entry name" value="DNA2/NAM7 HELICASE FAMILY MEMBER"/>
    <property type="match status" value="1"/>
</dbReference>
<comment type="caution">
    <text evidence="14">The sequence shown here is derived from an EMBL/GenBank/DDBJ whole genome shotgun (WGS) entry which is preliminary data.</text>
</comment>
<keyword evidence="1 11" id="KW-0540">Nuclease</keyword>
<evidence type="ECO:0000256" key="9">
    <source>
        <dbReference type="ARBA" id="ARBA00023204"/>
    </source>
</evidence>
<keyword evidence="5 11" id="KW-0347">Helicase</keyword>
<keyword evidence="4 11" id="KW-0378">Hydrolase</keyword>
<comment type="caution">
    <text evidence="11">Lacks conserved residue(s) required for the propagation of feature annotation.</text>
</comment>
<evidence type="ECO:0000256" key="7">
    <source>
        <dbReference type="ARBA" id="ARBA00022840"/>
    </source>
</evidence>
<evidence type="ECO:0000256" key="2">
    <source>
        <dbReference type="ARBA" id="ARBA00022741"/>
    </source>
</evidence>
<evidence type="ECO:0000256" key="8">
    <source>
        <dbReference type="ARBA" id="ARBA00023125"/>
    </source>
</evidence>
<dbReference type="Pfam" id="PF21185">
    <property type="entry name" value="RecD_N"/>
    <property type="match status" value="1"/>
</dbReference>
<dbReference type="InterPro" id="IPR006344">
    <property type="entry name" value="RecD"/>
</dbReference>
<evidence type="ECO:0000313" key="15">
    <source>
        <dbReference type="Proteomes" id="UP001597479"/>
    </source>
</evidence>
<keyword evidence="3 11" id="KW-0227">DNA damage</keyword>
<evidence type="ECO:0000256" key="4">
    <source>
        <dbReference type="ARBA" id="ARBA00022801"/>
    </source>
</evidence>
<comment type="miscellaneous">
    <text evidence="11">In the RecBCD complex, RecB has a slow 3'-5' helicase, an exonuclease activity and loads RecA onto ssDNA, RecD has a fast 5'-3' helicase activity, while RecC stimulates the ATPase and processivity of the RecB helicase and contributes to recognition of the Chi site.</text>
</comment>